<comment type="caution">
    <text evidence="2">The sequence shown here is derived from an EMBL/GenBank/DDBJ whole genome shotgun (WGS) entry which is preliminary data.</text>
</comment>
<feature type="region of interest" description="Disordered" evidence="1">
    <location>
        <begin position="1"/>
        <end position="54"/>
    </location>
</feature>
<evidence type="ECO:0008006" key="4">
    <source>
        <dbReference type="Google" id="ProtNLM"/>
    </source>
</evidence>
<gene>
    <name evidence="2" type="ORF">RFH988_LOCUS30767</name>
</gene>
<protein>
    <recommendedName>
        <fullName evidence="4">Reverse transcriptase domain-containing protein</fullName>
    </recommendedName>
</protein>
<feature type="compositionally biased region" description="Acidic residues" evidence="1">
    <location>
        <begin position="21"/>
        <end position="30"/>
    </location>
</feature>
<dbReference type="AlphaFoldDB" id="A0A815EWV7"/>
<dbReference type="PANTHER" id="PTHR21301:SF10">
    <property type="entry name" value="REVERSE TRANSCRIPTASE DOMAIN-CONTAINING PROTEIN"/>
    <property type="match status" value="1"/>
</dbReference>
<dbReference type="EMBL" id="CAJNOO010003151">
    <property type="protein sequence ID" value="CAF1321165.1"/>
    <property type="molecule type" value="Genomic_DNA"/>
</dbReference>
<organism evidence="2 3">
    <name type="scientific">Rotaria sordida</name>
    <dbReference type="NCBI Taxonomy" id="392033"/>
    <lineage>
        <taxon>Eukaryota</taxon>
        <taxon>Metazoa</taxon>
        <taxon>Spiralia</taxon>
        <taxon>Gnathifera</taxon>
        <taxon>Rotifera</taxon>
        <taxon>Eurotatoria</taxon>
        <taxon>Bdelloidea</taxon>
        <taxon>Philodinida</taxon>
        <taxon>Philodinidae</taxon>
        <taxon>Rotaria</taxon>
    </lineage>
</organism>
<sequence length="707" mass="83585">MANQVNDVDDNENNTNNEVNVLEEEEDDNEIDYHQFPIEDLNDSDGDDDDEWSLSNSELSHHHYEPQCLKNLDWKDFDDCIRTIDKEYSNEDERKDDFNVRQQIDGDDDDEWSLSNSELSHHHYEPQCLKNLDWKDFDDCIRTIDKEYSNEDERKDDFNVRQQMLILRRKSIEDNIILRAAYKAPGVYIFSAKKFQKKSLDFMLQTGAYLCVQELDDDEEKQKYVSQEYLASIVHRVETTLKNLLDSKSISEVQYTMMNVNRSLVRLNYLYFVPSTDEMEITLHPIMVCNDGPTMNIACYLNRLLGPIFNQVTHCTQFSKGIDVIHALEFYQKKGTLQPTTLFIKFNIDKLCITFSHEQVIEALKYFLDHYTSNHDLIHGMTNHTIIELVRLVLENQFFIYDNKLYQQMKGSASGSALTFSLVYIYLFYWRPDLIHIFINPNELFGRYRDEAFITCNRSEDELETLLHTAATQFHLLSLQNILSLDITTSFMDVIFDCDDGILHTRVHHESDSGCIPYSSFPSVTERPIHDKSKWLRKVFYRAVRYCSDLFYWHTDHRFTQFLFEKNHLSKDFFNQVYEQFANDFGIFKANQRFGAEDAHEIIRQKLFRYDKFLVELNKKQQKPKETLCHPVPLTVTKSNPSSILPDPDKEYNTQLFKDSYDPTRQLEDVWFKRIKYASFNLTANDVLVNKRPPIHLLTLSEDKNKH</sequence>
<proteinExistence type="predicted"/>
<dbReference type="OrthoDB" id="10018421at2759"/>
<accession>A0A815EWV7</accession>
<evidence type="ECO:0000313" key="3">
    <source>
        <dbReference type="Proteomes" id="UP000663882"/>
    </source>
</evidence>
<evidence type="ECO:0000256" key="1">
    <source>
        <dbReference type="SAM" id="MobiDB-lite"/>
    </source>
</evidence>
<dbReference type="PANTHER" id="PTHR21301">
    <property type="entry name" value="REVERSE TRANSCRIPTASE"/>
    <property type="match status" value="1"/>
</dbReference>
<evidence type="ECO:0000313" key="2">
    <source>
        <dbReference type="EMBL" id="CAF1321165.1"/>
    </source>
</evidence>
<reference evidence="2" key="1">
    <citation type="submission" date="2021-02" db="EMBL/GenBank/DDBJ databases">
        <authorList>
            <person name="Nowell W R."/>
        </authorList>
    </citation>
    <scope>NUCLEOTIDE SEQUENCE</scope>
</reference>
<feature type="compositionally biased region" description="Acidic residues" evidence="1">
    <location>
        <begin position="40"/>
        <end position="52"/>
    </location>
</feature>
<name>A0A815EWV7_9BILA</name>
<dbReference type="Proteomes" id="UP000663882">
    <property type="component" value="Unassembled WGS sequence"/>
</dbReference>